<protein>
    <submittedName>
        <fullName evidence="4">IPT/TIG domain-containing protein</fullName>
    </submittedName>
</protein>
<feature type="non-terminal residue" evidence="3">
    <location>
        <position position="988"/>
    </location>
</feature>
<proteinExistence type="predicted"/>
<evidence type="ECO:0000256" key="1">
    <source>
        <dbReference type="SAM" id="MobiDB-lite"/>
    </source>
</evidence>
<evidence type="ECO:0000313" key="5">
    <source>
        <dbReference type="Proteomes" id="UP001152797"/>
    </source>
</evidence>
<evidence type="ECO:0000313" key="4">
    <source>
        <dbReference type="EMBL" id="CAL4782059.1"/>
    </source>
</evidence>
<keyword evidence="5" id="KW-1185">Reference proteome</keyword>
<feature type="region of interest" description="Disordered" evidence="1">
    <location>
        <begin position="379"/>
        <end position="404"/>
    </location>
</feature>
<evidence type="ECO:0000256" key="2">
    <source>
        <dbReference type="SAM" id="SignalP"/>
    </source>
</evidence>
<feature type="chain" id="PRO_5043272589" evidence="2">
    <location>
        <begin position="27"/>
        <end position="988"/>
    </location>
</feature>
<dbReference type="OrthoDB" id="441061at2759"/>
<evidence type="ECO:0000313" key="3">
    <source>
        <dbReference type="EMBL" id="CAI3994747.1"/>
    </source>
</evidence>
<dbReference type="EMBL" id="CAMXCT020001990">
    <property type="protein sequence ID" value="CAL1148122.1"/>
    <property type="molecule type" value="Genomic_DNA"/>
</dbReference>
<dbReference type="EMBL" id="CAMXCT030001990">
    <property type="protein sequence ID" value="CAL4782059.1"/>
    <property type="molecule type" value="Genomic_DNA"/>
</dbReference>
<sequence>VAARRLAWIGARPRLLFLVLTRVVAGTQVSGISFSVLDSNSTAAAPGEVPASLSIGFTATSTGTSLATINLPSGFLSDGNMNIGGGRRLEEDDSDFGGSAAQRRLAAVCEAYGTATVSSNVLTVPVRKVGTASTPCDTAGAAISMVLTAGTASFSSLGTGQLDFTVPEVQVLVPTWRIDASVGDSRDDCPLAWKSAVDLRDIFRDPGPSIDFQWFDRFMVTGKDAWHPELPRALYGPTGPCFAEFADGGEYVDIRVRRHVPGCHGSTLDGDDLDIKMSGRPIRRRGVLHRSQLFSAGDQVKVGVGSRDLASRCTVNPPRLHHTPVLEFVMAPWRNVRWGQVESDSISFMVHASHAGAEFPDDFDKQEWFQGHFATNLARPTTNTRSRGHADRSKQEGNGSLHCHGVNGAEQLDSIWPLPRYQMRLLFIVSTALAAGQRDMDQVSGISFAVLDSNNTAAAPGEARGVCSSSFANRFHCHQHWNRPGDWAPTQALNLKAKETPNHGRDADDDVGDVPEATINLPSGFLSDGNMNIGGGRRLEVDESDYAWPPRRLAAVCEAYGTATVSSNVLTVRKVGTASTPCDTAGAAISMVLTANTASFSSLGTGQLDFTVPLCCDFGDFLGQIMQTDVDNTPVSVTFTVGSSAQSQNVDNSGSFTLSAVGDPITWYQGFGIFLHIKYDISWPRRSLLESPHIDARFWFEPGELMPMLETPEMTVTWITWLRKSGLGVGLGLRLPRPNAGTGAVPRGPTIDFQWFDRFMVTAKDGKQIVDVTVRRALPGTNRTQFRPSEFTQLDIKMGGRNQIRRRGQELFAADGVKVGVGARAVNPPRLHHTPVLEFVMVESESISFMVHAAHAGAEFPDDFDQQVKNTHLDWVNLDMVDPKKNGFKGILPQIWRVQPRTPEVEAGYRWLAAIFIVMWCLCKPSLVLKSAVGFKSDQSTTVAASSSPETSSPGVSEKALFRSQEFNHVTRSEMSRQLEMQRSAESR</sequence>
<organism evidence="3">
    <name type="scientific">Cladocopium goreaui</name>
    <dbReference type="NCBI Taxonomy" id="2562237"/>
    <lineage>
        <taxon>Eukaryota</taxon>
        <taxon>Sar</taxon>
        <taxon>Alveolata</taxon>
        <taxon>Dinophyceae</taxon>
        <taxon>Suessiales</taxon>
        <taxon>Symbiodiniaceae</taxon>
        <taxon>Cladocopium</taxon>
    </lineage>
</organism>
<keyword evidence="2" id="KW-0732">Signal</keyword>
<name>A0A9P1G268_9DINO</name>
<feature type="signal peptide" evidence="2">
    <location>
        <begin position="1"/>
        <end position="26"/>
    </location>
</feature>
<feature type="non-terminal residue" evidence="3">
    <location>
        <position position="1"/>
    </location>
</feature>
<accession>A0A9P1G268</accession>
<reference evidence="3" key="1">
    <citation type="submission" date="2022-10" db="EMBL/GenBank/DDBJ databases">
        <authorList>
            <person name="Chen Y."/>
            <person name="Dougan E. K."/>
            <person name="Chan C."/>
            <person name="Rhodes N."/>
            <person name="Thang M."/>
        </authorList>
    </citation>
    <scope>NUCLEOTIDE SEQUENCE</scope>
</reference>
<reference evidence="4 5" key="2">
    <citation type="submission" date="2024-05" db="EMBL/GenBank/DDBJ databases">
        <authorList>
            <person name="Chen Y."/>
            <person name="Shah S."/>
            <person name="Dougan E. K."/>
            <person name="Thang M."/>
            <person name="Chan C."/>
        </authorList>
    </citation>
    <scope>NUCLEOTIDE SEQUENCE [LARGE SCALE GENOMIC DNA]</scope>
</reference>
<dbReference type="Proteomes" id="UP001152797">
    <property type="component" value="Unassembled WGS sequence"/>
</dbReference>
<gene>
    <name evidence="3" type="ORF">C1SCF055_LOCUS21370</name>
</gene>
<comment type="caution">
    <text evidence="3">The sequence shown here is derived from an EMBL/GenBank/DDBJ whole genome shotgun (WGS) entry which is preliminary data.</text>
</comment>
<dbReference type="EMBL" id="CAMXCT010001990">
    <property type="protein sequence ID" value="CAI3994747.1"/>
    <property type="molecule type" value="Genomic_DNA"/>
</dbReference>
<dbReference type="AlphaFoldDB" id="A0A9P1G268"/>